<comment type="caution">
    <text evidence="1">The sequence shown here is derived from an EMBL/GenBank/DDBJ whole genome shotgun (WGS) entry which is preliminary data.</text>
</comment>
<dbReference type="EMBL" id="JGZN01000016">
    <property type="protein sequence ID" value="KFI91289.1"/>
    <property type="molecule type" value="Genomic_DNA"/>
</dbReference>
<protein>
    <submittedName>
        <fullName evidence="1">Uncharacterized protein</fullName>
    </submittedName>
</protein>
<proteinExistence type="predicted"/>
<accession>A0A087D6Y9</accession>
<gene>
    <name evidence="1" type="ORF">BISA_1894</name>
</gene>
<evidence type="ECO:0000313" key="2">
    <source>
        <dbReference type="Proteomes" id="UP000029066"/>
    </source>
</evidence>
<evidence type="ECO:0000313" key="1">
    <source>
        <dbReference type="EMBL" id="KFI91289.1"/>
    </source>
</evidence>
<dbReference type="Proteomes" id="UP000029066">
    <property type="component" value="Unassembled WGS sequence"/>
</dbReference>
<reference evidence="1 2" key="1">
    <citation type="submission" date="2014-03" db="EMBL/GenBank/DDBJ databases">
        <title>Genomics of Bifidobacteria.</title>
        <authorList>
            <person name="Ventura M."/>
            <person name="Milani C."/>
            <person name="Lugli G.A."/>
        </authorList>
    </citation>
    <scope>NUCLEOTIDE SEQUENCE [LARGE SCALE GENOMIC DNA]</scope>
    <source>
        <strain evidence="1 2">DSM 23967</strain>
    </source>
</reference>
<dbReference type="AlphaFoldDB" id="A0A087D6Y9"/>
<organism evidence="1 2">
    <name type="scientific">Bifidobacterium saguini DSM 23967</name>
    <dbReference type="NCBI Taxonomy" id="1437607"/>
    <lineage>
        <taxon>Bacteria</taxon>
        <taxon>Bacillati</taxon>
        <taxon>Actinomycetota</taxon>
        <taxon>Actinomycetes</taxon>
        <taxon>Bifidobacteriales</taxon>
        <taxon>Bifidobacteriaceae</taxon>
        <taxon>Bifidobacterium</taxon>
    </lineage>
</organism>
<sequence>MKTPTRLDRIALDLIAAATRTLAKDPDLYAFELSTPGTLPQLIADIALGDILEGATGGMPDGNRPEPQTLERLITENGITIEQADAEVLRRYGAAGSEDDRYNAVLGIIVRRLLNVND</sequence>
<name>A0A087D6Y9_9BIFI</name>
<dbReference type="RefSeq" id="WP_033891842.1">
    <property type="nucleotide sequence ID" value="NZ_JDUT01000026.1"/>
</dbReference>